<dbReference type="PROSITE" id="PS00687">
    <property type="entry name" value="ALDEHYDE_DEHYDR_GLU"/>
    <property type="match status" value="1"/>
</dbReference>
<evidence type="ECO:0000256" key="3">
    <source>
        <dbReference type="ARBA" id="ARBA00023002"/>
    </source>
</evidence>
<evidence type="ECO:0000313" key="10">
    <source>
        <dbReference type="Proteomes" id="UP000266677"/>
    </source>
</evidence>
<dbReference type="Pfam" id="PF00171">
    <property type="entry name" value="Aldedh"/>
    <property type="match status" value="1"/>
</dbReference>
<accession>A0A3A4KRI6</accession>
<reference evidence="9 10" key="1">
    <citation type="submission" date="2018-09" db="EMBL/GenBank/DDBJ databases">
        <title>YIM PH21274 draft genome.</title>
        <authorList>
            <person name="Miao C."/>
        </authorList>
    </citation>
    <scope>NUCLEOTIDE SEQUENCE [LARGE SCALE GENOMIC DNA]</scope>
    <source>
        <strain evidence="9 10">YIM PH 21724</strain>
    </source>
</reference>
<dbReference type="FunFam" id="3.40.605.10:FF:000010">
    <property type="entry name" value="N-succinylglutamate 5-semialdehyde dehydrogenase"/>
    <property type="match status" value="1"/>
</dbReference>
<dbReference type="EC" id="1.2.1.79" evidence="4"/>
<dbReference type="NCBIfam" id="NF006916">
    <property type="entry name" value="PRK09407.1"/>
    <property type="match status" value="1"/>
</dbReference>
<dbReference type="EMBL" id="QZFU01000013">
    <property type="protein sequence ID" value="RJO78470.1"/>
    <property type="molecule type" value="Genomic_DNA"/>
</dbReference>
<evidence type="ECO:0000313" key="9">
    <source>
        <dbReference type="EMBL" id="RJO78470.1"/>
    </source>
</evidence>
<dbReference type="InterPro" id="IPR016162">
    <property type="entry name" value="Ald_DH_N"/>
</dbReference>
<dbReference type="InterPro" id="IPR015590">
    <property type="entry name" value="Aldehyde_DH_dom"/>
</dbReference>
<dbReference type="Gene3D" id="3.40.605.10">
    <property type="entry name" value="Aldehyde Dehydrogenase, Chain A, domain 1"/>
    <property type="match status" value="1"/>
</dbReference>
<feature type="domain" description="Aldehyde dehydrogenase" evidence="8">
    <location>
        <begin position="26"/>
        <end position="479"/>
    </location>
</feature>
<dbReference type="InterPro" id="IPR029510">
    <property type="entry name" value="Ald_DH_CS_GLU"/>
</dbReference>
<gene>
    <name evidence="9" type="ORF">D5S18_05330</name>
</gene>
<evidence type="ECO:0000256" key="7">
    <source>
        <dbReference type="RuleBase" id="RU003345"/>
    </source>
</evidence>
<sequence length="515" mass="54750">MPTPEGAVFDRLSALAAIAETRPTKTITETFTGARLGTVPVGTAEDVTAAAARARTAQAGWAERTPAERAAVLERFRALVVEHRDSLMDVIQAETGKARWAAQEEIMGLIFAARYFARVTPDLLRPRRVPGAFPVLNRTEVSHRPKGVVGVIAPWNYPMLLSIGDAIPALLAGNAAVVKPDSQTPFSALAAADLLYKAGLPRDLLAVVTGPGTVVGTAIVDICDYLMFTGSSATGRTLAEQCGRRLIGFSAELGGKNPMIVARGANLNKVAKAAVRACFSNAGQLCISIERLYVERSVAAEFTEKFLAAVRAAKLGAAYDYSTDIGSLISQSQLETVSKHVADATSKGAKVLAGGKARPDLGPLFFEPTVLSEVTDEMECGRNETFGPLVSIYPVDNVEEAIRLANDTEYGLNASVWAATKAEGERIAGQLHAGTVCVDEGYAPAWGSTAAPMGGMGISGVGRRHGADGLLKFTEPQTIVVTRFMNLDAPPLVSQQRWQRFLMTVTRSLRLLPGR</sequence>
<feature type="active site" evidence="6">
    <location>
        <position position="252"/>
    </location>
</feature>
<proteinExistence type="inferred from homology"/>
<evidence type="ECO:0000259" key="8">
    <source>
        <dbReference type="Pfam" id="PF00171"/>
    </source>
</evidence>
<dbReference type="OrthoDB" id="6882680at2"/>
<organism evidence="9 10">
    <name type="scientific">Nocardia panacis</name>
    <dbReference type="NCBI Taxonomy" id="2340916"/>
    <lineage>
        <taxon>Bacteria</taxon>
        <taxon>Bacillati</taxon>
        <taxon>Actinomycetota</taxon>
        <taxon>Actinomycetes</taxon>
        <taxon>Mycobacteriales</taxon>
        <taxon>Nocardiaceae</taxon>
        <taxon>Nocardia</taxon>
    </lineage>
</organism>
<evidence type="ECO:0000256" key="6">
    <source>
        <dbReference type="PROSITE-ProRule" id="PRU10007"/>
    </source>
</evidence>
<protein>
    <recommendedName>
        <fullName evidence="4">succinate-semialdehyde dehydrogenase (NADP(+))</fullName>
        <ecNumber evidence="4">1.2.1.79</ecNumber>
    </recommendedName>
</protein>
<dbReference type="Proteomes" id="UP000266677">
    <property type="component" value="Unassembled WGS sequence"/>
</dbReference>
<dbReference type="InterPro" id="IPR016163">
    <property type="entry name" value="Ald_DH_C"/>
</dbReference>
<comment type="similarity">
    <text evidence="1 7">Belongs to the aldehyde dehydrogenase family.</text>
</comment>
<evidence type="ECO:0000256" key="4">
    <source>
        <dbReference type="ARBA" id="ARBA00039122"/>
    </source>
</evidence>
<name>A0A3A4KRI6_9NOCA</name>
<keyword evidence="10" id="KW-1185">Reference proteome</keyword>
<dbReference type="SUPFAM" id="SSF53720">
    <property type="entry name" value="ALDH-like"/>
    <property type="match status" value="1"/>
</dbReference>
<evidence type="ECO:0000256" key="2">
    <source>
        <dbReference type="ARBA" id="ARBA00022857"/>
    </source>
</evidence>
<keyword evidence="2" id="KW-0521">NADP</keyword>
<evidence type="ECO:0000256" key="5">
    <source>
        <dbReference type="ARBA" id="ARBA00048559"/>
    </source>
</evidence>
<comment type="catalytic activity">
    <reaction evidence="5">
        <text>succinate semialdehyde + NADP(+) + H2O = succinate + NADPH + 2 H(+)</text>
        <dbReference type="Rhea" id="RHEA:13213"/>
        <dbReference type="ChEBI" id="CHEBI:15377"/>
        <dbReference type="ChEBI" id="CHEBI:15378"/>
        <dbReference type="ChEBI" id="CHEBI:30031"/>
        <dbReference type="ChEBI" id="CHEBI:57706"/>
        <dbReference type="ChEBI" id="CHEBI:57783"/>
        <dbReference type="ChEBI" id="CHEBI:58349"/>
        <dbReference type="EC" id="1.2.1.79"/>
    </reaction>
</comment>
<dbReference type="PANTHER" id="PTHR11699">
    <property type="entry name" value="ALDEHYDE DEHYDROGENASE-RELATED"/>
    <property type="match status" value="1"/>
</dbReference>
<dbReference type="RefSeq" id="WP_120038833.1">
    <property type="nucleotide sequence ID" value="NZ_QZFU01000013.1"/>
</dbReference>
<dbReference type="CDD" id="cd07101">
    <property type="entry name" value="ALDH_SSADH2_GabD2"/>
    <property type="match status" value="1"/>
</dbReference>
<dbReference type="Gene3D" id="3.40.309.10">
    <property type="entry name" value="Aldehyde Dehydrogenase, Chain A, domain 2"/>
    <property type="match status" value="1"/>
</dbReference>
<comment type="caution">
    <text evidence="9">The sequence shown here is derived from an EMBL/GenBank/DDBJ whole genome shotgun (WGS) entry which is preliminary data.</text>
</comment>
<dbReference type="InterPro" id="IPR016161">
    <property type="entry name" value="Ald_DH/histidinol_DH"/>
</dbReference>
<dbReference type="AlphaFoldDB" id="A0A3A4KRI6"/>
<evidence type="ECO:0000256" key="1">
    <source>
        <dbReference type="ARBA" id="ARBA00009986"/>
    </source>
</evidence>
<dbReference type="FunFam" id="3.40.309.10:FF:000009">
    <property type="entry name" value="Aldehyde dehydrogenase A"/>
    <property type="match status" value="1"/>
</dbReference>
<keyword evidence="3 7" id="KW-0560">Oxidoreductase</keyword>
<dbReference type="GO" id="GO:0036243">
    <property type="term" value="F:succinate-semialdehyde dehydrogenase (NADP+) activity"/>
    <property type="evidence" value="ECO:0007669"/>
    <property type="project" value="UniProtKB-EC"/>
</dbReference>